<dbReference type="AlphaFoldDB" id="A0A9Q4C6L8"/>
<proteinExistence type="predicted"/>
<protein>
    <submittedName>
        <fullName evidence="2">Sortase</fullName>
    </submittedName>
</protein>
<gene>
    <name evidence="2" type="ORF">OS129_00590</name>
</gene>
<comment type="caution">
    <text evidence="2">The sequence shown here is derived from an EMBL/GenBank/DDBJ whole genome shotgun (WGS) entry which is preliminary data.</text>
</comment>
<dbReference type="EMBL" id="JAPMKU010000001">
    <property type="protein sequence ID" value="MCX7467379.1"/>
    <property type="molecule type" value="Genomic_DNA"/>
</dbReference>
<evidence type="ECO:0000313" key="2">
    <source>
        <dbReference type="EMBL" id="MCX7467379.1"/>
    </source>
</evidence>
<feature type="compositionally biased region" description="Low complexity" evidence="1">
    <location>
        <begin position="81"/>
        <end position="102"/>
    </location>
</feature>
<dbReference type="RefSeq" id="WP_248167010.1">
    <property type="nucleotide sequence ID" value="NZ_JALNJA010000001.1"/>
</dbReference>
<reference evidence="2" key="1">
    <citation type="submission" date="2022-11" db="EMBL/GenBank/DDBJ databases">
        <title>Corynebacterium sp. isolated from Penguins.</title>
        <authorList>
            <person name="Sedlar K."/>
            <person name="Svec P."/>
        </authorList>
    </citation>
    <scope>NUCLEOTIDE SEQUENCE</scope>
    <source>
        <strain evidence="2">P7374</strain>
    </source>
</reference>
<feature type="region of interest" description="Disordered" evidence="1">
    <location>
        <begin position="39"/>
        <end position="122"/>
    </location>
</feature>
<organism evidence="2 3">
    <name type="scientific">Corynebacterium pygosceleis</name>
    <dbReference type="NCBI Taxonomy" id="2800406"/>
    <lineage>
        <taxon>Bacteria</taxon>
        <taxon>Bacillati</taxon>
        <taxon>Actinomycetota</taxon>
        <taxon>Actinomycetes</taxon>
        <taxon>Mycobacteriales</taxon>
        <taxon>Corynebacteriaceae</taxon>
        <taxon>Corynebacterium</taxon>
    </lineage>
</organism>
<evidence type="ECO:0000256" key="1">
    <source>
        <dbReference type="SAM" id="MobiDB-lite"/>
    </source>
</evidence>
<name>A0A9Q4C6L8_9CORY</name>
<accession>A0A9Q4C6L8</accession>
<feature type="compositionally biased region" description="Polar residues" evidence="1">
    <location>
        <begin position="103"/>
        <end position="115"/>
    </location>
</feature>
<dbReference type="Proteomes" id="UP001071478">
    <property type="component" value="Unassembled WGS sequence"/>
</dbReference>
<feature type="compositionally biased region" description="Polar residues" evidence="1">
    <location>
        <begin position="70"/>
        <end position="80"/>
    </location>
</feature>
<evidence type="ECO:0000313" key="3">
    <source>
        <dbReference type="Proteomes" id="UP001071478"/>
    </source>
</evidence>
<sequence>MNEAPGGTRPQLRTALSLLGALLLVVAVAVALVTATGARTTAPEATGQAPASGTVPDDRAVPAHAAPPASVTSRSVSPTNPVETSVPVAAAAATPSDPVTATLSTTPRMSTSGTAPTPDATASEGPEVAEVVAQPLPAPPHIPTPAAIGDLIGGNPNRGPAPGADGVFRMTGPAPVNGADYGPMAYVLPLNPPGPQNSTVRWVDGMGVSPTAAERGTVYVLGHAWARQWLVFNGFSELATRSVNLGAPPQRVAAYGGGTVRRWSTPVLNGSRITMADASGRQRVWSVDNTWLVPKSEAINDVELNSTGIPGRIILIACAVGDGRDLDYNVIVSGHLV</sequence>